<dbReference type="Gene3D" id="3.10.310.50">
    <property type="match status" value="1"/>
</dbReference>
<keyword evidence="6" id="KW-1185">Reference proteome</keyword>
<evidence type="ECO:0000256" key="2">
    <source>
        <dbReference type="SAM" id="Phobius"/>
    </source>
</evidence>
<keyword evidence="2" id="KW-0472">Membrane</keyword>
<evidence type="ECO:0000256" key="3">
    <source>
        <dbReference type="SAM" id="SignalP"/>
    </source>
</evidence>
<evidence type="ECO:0000313" key="6">
    <source>
        <dbReference type="Proteomes" id="UP000593758"/>
    </source>
</evidence>
<reference evidence="5 6" key="1">
    <citation type="submission" date="2020-10" db="EMBL/GenBank/DDBJ databases">
        <title>Haloactinobacterium sp. RN3S43, a bacterium isolated from saline soil.</title>
        <authorList>
            <person name="Sun J.-Q."/>
        </authorList>
    </citation>
    <scope>NUCLEOTIDE SEQUENCE [LARGE SCALE GENOMIC DNA]</scope>
    <source>
        <strain evidence="5 6">RN3S43</strain>
    </source>
</reference>
<proteinExistence type="predicted"/>
<keyword evidence="2" id="KW-0812">Transmembrane</keyword>
<dbReference type="KEGG" id="halt:IM660_04135"/>
<protein>
    <submittedName>
        <fullName evidence="5">TPM domain-containing protein</fullName>
    </submittedName>
</protein>
<feature type="transmembrane region" description="Helical" evidence="2">
    <location>
        <begin position="165"/>
        <end position="183"/>
    </location>
</feature>
<feature type="domain" description="TPM" evidence="4">
    <location>
        <begin position="46"/>
        <end position="154"/>
    </location>
</feature>
<dbReference type="Pfam" id="PF04536">
    <property type="entry name" value="TPM_phosphatase"/>
    <property type="match status" value="1"/>
</dbReference>
<feature type="region of interest" description="Disordered" evidence="1">
    <location>
        <begin position="676"/>
        <end position="695"/>
    </location>
</feature>
<evidence type="ECO:0000259" key="4">
    <source>
        <dbReference type="Pfam" id="PF04536"/>
    </source>
</evidence>
<dbReference type="AlphaFoldDB" id="A0A7M1SWS4"/>
<sequence length="695" mass="72255">MNRTISRLLAVAASAGVLTLLTAAPGLAEEPFRVGSHVEDRTSDAVLSTNADDVEAATERLAAETDLDLFVVYVDSFDGSTAQTWADETAVMSDLGVNDALLAVAVEDRAYSWSLDQGFPLTDSQVQRVAADAESYLASDDWSGAGVAFADGLREEATGGSGGSAIWWLLGGGVVVIIAVVVLRSWSRSRQRAGAPSRGDAPGRPGTPPPPPDSLEAQLARVPLPELEQRAGSALVALDDAVRSSEQELAFAEAQFGLQAIQEFRSTLDGAKKQLGEAFATQNRLESAASATSEAERRAQLIRILTLCDEADQALDDQAEGFAELRNVQARAPQALDEIEQRVQEITDTIGPAEHALGQLRATYPATALESVAKAPDQARQLLAAATEAVRAGRDRLAEEDRNGAVAYVRTAEDALGQAVALVESVHHGSLQLAEARSKLDPALASIRADLVDVERLAGHDSRVQGLLPRAHTAIEQAEAARESGDPIAALAEITGAEDALDDALAPHREEAESRQRAAAKIPAGLQRTEDLIRQVNAYIETHRGAIGPQARTRLADATDLLGQARSGQESDPARTIERINSSWQAASQARDLAHADVRRWEESHHDGGFGGGGYGGRSSYGRRGGSGVDVGSLILGGILGQTLGGGRGSGGGLGGFGGGFNGGFGGSRSRGGGGGFGGGFGGGGGRGRGGGGRF</sequence>
<evidence type="ECO:0000256" key="1">
    <source>
        <dbReference type="SAM" id="MobiDB-lite"/>
    </source>
</evidence>
<keyword evidence="2" id="KW-1133">Transmembrane helix</keyword>
<dbReference type="RefSeq" id="WP_193498147.1">
    <property type="nucleotide sequence ID" value="NZ_CP063169.1"/>
</dbReference>
<organism evidence="5 6">
    <name type="scientific">Ruania alkalisoli</name>
    <dbReference type="NCBI Taxonomy" id="2779775"/>
    <lineage>
        <taxon>Bacteria</taxon>
        <taxon>Bacillati</taxon>
        <taxon>Actinomycetota</taxon>
        <taxon>Actinomycetes</taxon>
        <taxon>Micrococcales</taxon>
        <taxon>Ruaniaceae</taxon>
        <taxon>Ruania</taxon>
    </lineage>
</organism>
<feature type="signal peptide" evidence="3">
    <location>
        <begin position="1"/>
        <end position="28"/>
    </location>
</feature>
<dbReference type="InterPro" id="IPR007621">
    <property type="entry name" value="TPM_dom"/>
</dbReference>
<accession>A0A7M1SWS4</accession>
<gene>
    <name evidence="5" type="ORF">IM660_04135</name>
</gene>
<dbReference type="Proteomes" id="UP000593758">
    <property type="component" value="Chromosome"/>
</dbReference>
<evidence type="ECO:0000313" key="5">
    <source>
        <dbReference type="EMBL" id="QOR71487.1"/>
    </source>
</evidence>
<dbReference type="EMBL" id="CP063169">
    <property type="protein sequence ID" value="QOR71487.1"/>
    <property type="molecule type" value="Genomic_DNA"/>
</dbReference>
<name>A0A7M1SWS4_9MICO</name>
<feature type="region of interest" description="Disordered" evidence="1">
    <location>
        <begin position="192"/>
        <end position="216"/>
    </location>
</feature>
<feature type="chain" id="PRO_5032580354" evidence="3">
    <location>
        <begin position="29"/>
        <end position="695"/>
    </location>
</feature>
<keyword evidence="3" id="KW-0732">Signal</keyword>